<sequence>MFSWSPISGNIWTGKGQSTPLFADVVGKELSEGKMLIDAAKVASVKGTIWSGLAHANKISGGNYSLVGHWGGKAQVSEYGRASGVPFFDVQAGFYASNFLGNSSLFVKEPNGTYVLPWLVRPTTVVPLIDMDNDYGLYRRHHGRGDRFPKVPAYAVVSLVNTQPLQVTGKKIVFKQITTEDATNNFIASGIPPATAADLVEGMQFWDKFGYYGGRASNREGLAQPTRTFISFAQGVDWSKILVLSRLMF</sequence>
<evidence type="ECO:0000313" key="6">
    <source>
        <dbReference type="Proteomes" id="UP000623467"/>
    </source>
</evidence>
<dbReference type="GO" id="GO:0016491">
    <property type="term" value="F:oxidoreductase activity"/>
    <property type="evidence" value="ECO:0007669"/>
    <property type="project" value="UniProtKB-KW"/>
</dbReference>
<gene>
    <name evidence="5" type="ORF">MSAN_01612100</name>
</gene>
<dbReference type="PANTHER" id="PTHR42748:SF30">
    <property type="entry name" value="NMRA-LIKE DOMAIN-CONTAINING PROTEIN"/>
    <property type="match status" value="1"/>
</dbReference>
<dbReference type="OrthoDB" id="300709at2759"/>
<evidence type="ECO:0000256" key="3">
    <source>
        <dbReference type="ARBA" id="ARBA00023002"/>
    </source>
</evidence>
<dbReference type="Gene3D" id="3.90.25.10">
    <property type="entry name" value="UDP-galactose 4-epimerase, domain 1"/>
    <property type="match status" value="1"/>
</dbReference>
<dbReference type="Proteomes" id="UP000623467">
    <property type="component" value="Unassembled WGS sequence"/>
</dbReference>
<keyword evidence="3" id="KW-0560">Oxidoreductase</keyword>
<comment type="similarity">
    <text evidence="1">Belongs to the NmrA-type oxidoreductase family.</text>
</comment>
<dbReference type="SUPFAM" id="SSF51735">
    <property type="entry name" value="NAD(P)-binding Rossmann-fold domains"/>
    <property type="match status" value="1"/>
</dbReference>
<evidence type="ECO:0000259" key="4">
    <source>
        <dbReference type="Pfam" id="PF05368"/>
    </source>
</evidence>
<feature type="domain" description="NmrA-like" evidence="4">
    <location>
        <begin position="26"/>
        <end position="136"/>
    </location>
</feature>
<dbReference type="AlphaFoldDB" id="A0A8H6Y4S6"/>
<reference evidence="5" key="1">
    <citation type="submission" date="2020-05" db="EMBL/GenBank/DDBJ databases">
        <title>Mycena genomes resolve the evolution of fungal bioluminescence.</title>
        <authorList>
            <person name="Tsai I.J."/>
        </authorList>
    </citation>
    <scope>NUCLEOTIDE SEQUENCE</scope>
    <source>
        <strain evidence="5">160909Yilan</strain>
    </source>
</reference>
<dbReference type="InterPro" id="IPR008030">
    <property type="entry name" value="NmrA-like"/>
</dbReference>
<keyword evidence="6" id="KW-1185">Reference proteome</keyword>
<proteinExistence type="inferred from homology"/>
<evidence type="ECO:0000256" key="2">
    <source>
        <dbReference type="ARBA" id="ARBA00022857"/>
    </source>
</evidence>
<dbReference type="Pfam" id="PF05368">
    <property type="entry name" value="NmrA"/>
    <property type="match status" value="1"/>
</dbReference>
<organism evidence="5 6">
    <name type="scientific">Mycena sanguinolenta</name>
    <dbReference type="NCBI Taxonomy" id="230812"/>
    <lineage>
        <taxon>Eukaryota</taxon>
        <taxon>Fungi</taxon>
        <taxon>Dikarya</taxon>
        <taxon>Basidiomycota</taxon>
        <taxon>Agaricomycotina</taxon>
        <taxon>Agaricomycetes</taxon>
        <taxon>Agaricomycetidae</taxon>
        <taxon>Agaricales</taxon>
        <taxon>Marasmiineae</taxon>
        <taxon>Mycenaceae</taxon>
        <taxon>Mycena</taxon>
    </lineage>
</organism>
<protein>
    <submittedName>
        <fullName evidence="5">NmrA domain-containing protein</fullName>
    </submittedName>
</protein>
<dbReference type="EMBL" id="JACAZH010000013">
    <property type="protein sequence ID" value="KAF7351787.1"/>
    <property type="molecule type" value="Genomic_DNA"/>
</dbReference>
<accession>A0A8H6Y4S6</accession>
<keyword evidence="2" id="KW-0521">NADP</keyword>
<evidence type="ECO:0000256" key="1">
    <source>
        <dbReference type="ARBA" id="ARBA00006328"/>
    </source>
</evidence>
<comment type="caution">
    <text evidence="5">The sequence shown here is derived from an EMBL/GenBank/DDBJ whole genome shotgun (WGS) entry which is preliminary data.</text>
</comment>
<dbReference type="InterPro" id="IPR036291">
    <property type="entry name" value="NAD(P)-bd_dom_sf"/>
</dbReference>
<dbReference type="PANTHER" id="PTHR42748">
    <property type="entry name" value="NITROGEN METABOLITE REPRESSION PROTEIN NMRA FAMILY MEMBER"/>
    <property type="match status" value="1"/>
</dbReference>
<name>A0A8H6Y4S6_9AGAR</name>
<dbReference type="Gene3D" id="3.40.50.720">
    <property type="entry name" value="NAD(P)-binding Rossmann-like Domain"/>
    <property type="match status" value="1"/>
</dbReference>
<evidence type="ECO:0000313" key="5">
    <source>
        <dbReference type="EMBL" id="KAF7351787.1"/>
    </source>
</evidence>
<dbReference type="GO" id="GO:0005634">
    <property type="term" value="C:nucleus"/>
    <property type="evidence" value="ECO:0007669"/>
    <property type="project" value="TreeGrafter"/>
</dbReference>
<dbReference type="InterPro" id="IPR051164">
    <property type="entry name" value="NmrA-like_oxidored"/>
</dbReference>